<organism evidence="4">
    <name type="scientific">Trypanosoma vivax (strain Y486)</name>
    <dbReference type="NCBI Taxonomy" id="1055687"/>
    <lineage>
        <taxon>Eukaryota</taxon>
        <taxon>Discoba</taxon>
        <taxon>Euglenozoa</taxon>
        <taxon>Kinetoplastea</taxon>
        <taxon>Metakinetoplastina</taxon>
        <taxon>Trypanosomatida</taxon>
        <taxon>Trypanosomatidae</taxon>
        <taxon>Trypanosoma</taxon>
        <taxon>Duttonella</taxon>
    </lineage>
</organism>
<dbReference type="FunFam" id="3.40.50.300:FF:003289">
    <property type="entry name" value="Small GTP-binding rab protein, putative"/>
    <property type="match status" value="1"/>
</dbReference>
<proteinExistence type="predicted"/>
<keyword evidence="2" id="KW-0342">GTP-binding</keyword>
<dbReference type="InterPro" id="IPR027417">
    <property type="entry name" value="P-loop_NTPase"/>
</dbReference>
<feature type="compositionally biased region" description="Low complexity" evidence="3">
    <location>
        <begin position="376"/>
        <end position="392"/>
    </location>
</feature>
<dbReference type="PROSITE" id="PS51419">
    <property type="entry name" value="RAB"/>
    <property type="match status" value="1"/>
</dbReference>
<feature type="region of interest" description="Disordered" evidence="3">
    <location>
        <begin position="70"/>
        <end position="107"/>
    </location>
</feature>
<feature type="compositionally biased region" description="Basic and acidic residues" evidence="3">
    <location>
        <begin position="344"/>
        <end position="368"/>
    </location>
</feature>
<feature type="region of interest" description="Disordered" evidence="3">
    <location>
        <begin position="291"/>
        <end position="432"/>
    </location>
</feature>
<dbReference type="PROSITE" id="PS51421">
    <property type="entry name" value="RAS"/>
    <property type="match status" value="1"/>
</dbReference>
<accession>G0TUT2</accession>
<protein>
    <submittedName>
        <fullName evidence="4">Putative small GTP-binding rab protein</fullName>
    </submittedName>
</protein>
<dbReference type="AlphaFoldDB" id="G0TUT2"/>
<feature type="region of interest" description="Disordered" evidence="3">
    <location>
        <begin position="483"/>
        <end position="502"/>
    </location>
</feature>
<dbReference type="SMART" id="SM00175">
    <property type="entry name" value="RAB"/>
    <property type="match status" value="1"/>
</dbReference>
<evidence type="ECO:0000256" key="3">
    <source>
        <dbReference type="SAM" id="MobiDB-lite"/>
    </source>
</evidence>
<dbReference type="InterPro" id="IPR005225">
    <property type="entry name" value="Small_GTP-bd"/>
</dbReference>
<dbReference type="PROSITE" id="PS51420">
    <property type="entry name" value="RHO"/>
    <property type="match status" value="1"/>
</dbReference>
<feature type="compositionally biased region" description="Acidic residues" evidence="3">
    <location>
        <begin position="71"/>
        <end position="82"/>
    </location>
</feature>
<name>G0TUT2_TRYVY</name>
<dbReference type="CDD" id="cd00154">
    <property type="entry name" value="Rab"/>
    <property type="match status" value="1"/>
</dbReference>
<dbReference type="PANTHER" id="PTHR24073">
    <property type="entry name" value="DRAB5-RELATED"/>
    <property type="match status" value="1"/>
</dbReference>
<feature type="region of interest" description="Disordered" evidence="3">
    <location>
        <begin position="1"/>
        <end position="36"/>
    </location>
</feature>
<keyword evidence="1" id="KW-0547">Nucleotide-binding</keyword>
<evidence type="ECO:0000256" key="1">
    <source>
        <dbReference type="ARBA" id="ARBA00022741"/>
    </source>
</evidence>
<reference evidence="4" key="1">
    <citation type="journal article" date="2012" name="Proc. Natl. Acad. Sci. U.S.A.">
        <title>Antigenic diversity is generated by distinct evolutionary mechanisms in African trypanosome species.</title>
        <authorList>
            <person name="Jackson A.P."/>
            <person name="Berry A."/>
            <person name="Aslett M."/>
            <person name="Allison H.C."/>
            <person name="Burton P."/>
            <person name="Vavrova-Anderson J."/>
            <person name="Brown R."/>
            <person name="Browne H."/>
            <person name="Corton N."/>
            <person name="Hauser H."/>
            <person name="Gamble J."/>
            <person name="Gilderthorp R."/>
            <person name="Marcello L."/>
            <person name="McQuillan J."/>
            <person name="Otto T.D."/>
            <person name="Quail M.A."/>
            <person name="Sanders M.J."/>
            <person name="van Tonder A."/>
            <person name="Ginger M.L."/>
            <person name="Field M.C."/>
            <person name="Barry J.D."/>
            <person name="Hertz-Fowler C."/>
            <person name="Berriman M."/>
        </authorList>
    </citation>
    <scope>NUCLEOTIDE SEQUENCE</scope>
    <source>
        <strain evidence="4">Y486</strain>
    </source>
</reference>
<feature type="compositionally biased region" description="Polar residues" evidence="3">
    <location>
        <begin position="457"/>
        <end position="474"/>
    </location>
</feature>
<dbReference type="VEuPathDB" id="TriTrypDB:TvY486_0403860"/>
<sequence>MASEGGPEGINVVETEQLESVKESSVGSVNGKEEGVDEQNEFVFKVVVAGDYAVGKTSVVRRLLTASYGQPDDEDEETEATEDVNSRFTARSTKSESGGNEGDKADSDAFLSVVPTVGTDFFSRVVRDVVPGQHVRLQFWDTAGLERYAAVHASTYRNASAVLTVFDVSNAESFQHVIAQHLKRIAEHNPNIDVRDMYVIGNKVDLISNSEPEELLRFTSKHDLRTKLLSVLPSIQYFEVSARSNYGISDLLRSLCESLLFNFTHGPQSSVFASERRKSVDERLACSLLPEGAPQSALKEEEAAEKVTQPPPSAAANGVSLVKDNFSTVGSDENADNAEGTEAANHEGKTSDEMPTEVEKSTQKRHVDPGSLTNQVNDNSTDVRNDVVVVETVEGEKLPEDTDAAGPGVRDTTGRSQDGDGAAPVPSAMHDRNFSELEMEVIEDSIIDYSVTDRYGSPSTVSRTLPNRRSTQPFRQPAAVALSAAAPRGESYREEDSDAFQESIRERYQHVMAGGILNTGSTSEAGKGSKKSRSCAC</sequence>
<dbReference type="NCBIfam" id="TIGR00231">
    <property type="entry name" value="small_GTP"/>
    <property type="match status" value="1"/>
</dbReference>
<feature type="region of interest" description="Disordered" evidence="3">
    <location>
        <begin position="455"/>
        <end position="478"/>
    </location>
</feature>
<dbReference type="InterPro" id="IPR001806">
    <property type="entry name" value="Small_GTPase"/>
</dbReference>
<dbReference type="GO" id="GO:0005525">
    <property type="term" value="F:GTP binding"/>
    <property type="evidence" value="ECO:0007669"/>
    <property type="project" value="UniProtKB-KW"/>
</dbReference>
<evidence type="ECO:0000313" key="4">
    <source>
        <dbReference type="EMBL" id="CCC47719.1"/>
    </source>
</evidence>
<feature type="compositionally biased region" description="Polar residues" evidence="3">
    <location>
        <begin position="86"/>
        <end position="98"/>
    </location>
</feature>
<feature type="compositionally biased region" description="Basic residues" evidence="3">
    <location>
        <begin position="528"/>
        <end position="537"/>
    </location>
</feature>
<dbReference type="SMART" id="SM00174">
    <property type="entry name" value="RHO"/>
    <property type="match status" value="1"/>
</dbReference>
<dbReference type="SMART" id="SM00173">
    <property type="entry name" value="RAS"/>
    <property type="match status" value="1"/>
</dbReference>
<dbReference type="Pfam" id="PF00071">
    <property type="entry name" value="Ras"/>
    <property type="match status" value="1"/>
</dbReference>
<evidence type="ECO:0000256" key="2">
    <source>
        <dbReference type="ARBA" id="ARBA00023134"/>
    </source>
</evidence>
<dbReference type="Gene3D" id="3.40.50.300">
    <property type="entry name" value="P-loop containing nucleotide triphosphate hydrolases"/>
    <property type="match status" value="1"/>
</dbReference>
<dbReference type="EMBL" id="HE573020">
    <property type="protein sequence ID" value="CCC47719.1"/>
    <property type="molecule type" value="Genomic_DNA"/>
</dbReference>
<gene>
    <name evidence="4" type="ORF">TVY486_0403860</name>
</gene>
<dbReference type="PRINTS" id="PR00449">
    <property type="entry name" value="RASTRNSFRMNG"/>
</dbReference>
<dbReference type="SUPFAM" id="SSF52540">
    <property type="entry name" value="P-loop containing nucleoside triphosphate hydrolases"/>
    <property type="match status" value="1"/>
</dbReference>
<dbReference type="GO" id="GO:0003924">
    <property type="term" value="F:GTPase activity"/>
    <property type="evidence" value="ECO:0007669"/>
    <property type="project" value="InterPro"/>
</dbReference>
<feature type="region of interest" description="Disordered" evidence="3">
    <location>
        <begin position="515"/>
        <end position="537"/>
    </location>
</feature>